<dbReference type="InterPro" id="IPR036875">
    <property type="entry name" value="Znf_CCHC_sf"/>
</dbReference>
<dbReference type="Gene3D" id="4.10.60.10">
    <property type="entry name" value="Zinc finger, CCHC-type"/>
    <property type="match status" value="1"/>
</dbReference>
<evidence type="ECO:0000313" key="1">
    <source>
        <dbReference type="EMBL" id="MCH86725.1"/>
    </source>
</evidence>
<comment type="caution">
    <text evidence="1">The sequence shown here is derived from an EMBL/GenBank/DDBJ whole genome shotgun (WGS) entry which is preliminary data.</text>
</comment>
<sequence>MQEAIQEAKDVKTMQIEELQSTLETHGLMGNGKGNWYNNEKAKIDDKAESSKRGGGYGNNHLKKKDFDKSKVQCYNCEKYGDFADECWSKTGQKNDEEANIAQDNDPNTVLMMTTTP</sequence>
<dbReference type="SUPFAM" id="SSF57756">
    <property type="entry name" value="Retrovirus zinc finger-like domains"/>
    <property type="match status" value="1"/>
</dbReference>
<reference evidence="1 2" key="1">
    <citation type="journal article" date="2018" name="Front. Plant Sci.">
        <title>Red Clover (Trifolium pratense) and Zigzag Clover (T. medium) - A Picture of Genomic Similarities and Differences.</title>
        <authorList>
            <person name="Dluhosova J."/>
            <person name="Istvanek J."/>
            <person name="Nedelnik J."/>
            <person name="Repkova J."/>
        </authorList>
    </citation>
    <scope>NUCLEOTIDE SEQUENCE [LARGE SCALE GENOMIC DNA]</scope>
    <source>
        <strain evidence="2">cv. 10/8</strain>
        <tissue evidence="1">Leaf</tissue>
    </source>
</reference>
<evidence type="ECO:0000313" key="2">
    <source>
        <dbReference type="Proteomes" id="UP000265520"/>
    </source>
</evidence>
<dbReference type="GO" id="GO:0008270">
    <property type="term" value="F:zinc ion binding"/>
    <property type="evidence" value="ECO:0007669"/>
    <property type="project" value="InterPro"/>
</dbReference>
<gene>
    <name evidence="1" type="ORF">A2U01_0007585</name>
</gene>
<accession>A0A392MI15</accession>
<name>A0A392MI15_9FABA</name>
<keyword evidence="2" id="KW-1185">Reference proteome</keyword>
<dbReference type="Proteomes" id="UP000265520">
    <property type="component" value="Unassembled WGS sequence"/>
</dbReference>
<dbReference type="EMBL" id="LXQA010010842">
    <property type="protein sequence ID" value="MCH86725.1"/>
    <property type="molecule type" value="Genomic_DNA"/>
</dbReference>
<protein>
    <submittedName>
        <fullName evidence="1">F-box protein</fullName>
    </submittedName>
</protein>
<proteinExistence type="predicted"/>
<dbReference type="GO" id="GO:0003676">
    <property type="term" value="F:nucleic acid binding"/>
    <property type="evidence" value="ECO:0007669"/>
    <property type="project" value="InterPro"/>
</dbReference>
<dbReference type="AlphaFoldDB" id="A0A392MI15"/>
<organism evidence="1 2">
    <name type="scientific">Trifolium medium</name>
    <dbReference type="NCBI Taxonomy" id="97028"/>
    <lineage>
        <taxon>Eukaryota</taxon>
        <taxon>Viridiplantae</taxon>
        <taxon>Streptophyta</taxon>
        <taxon>Embryophyta</taxon>
        <taxon>Tracheophyta</taxon>
        <taxon>Spermatophyta</taxon>
        <taxon>Magnoliopsida</taxon>
        <taxon>eudicotyledons</taxon>
        <taxon>Gunneridae</taxon>
        <taxon>Pentapetalae</taxon>
        <taxon>rosids</taxon>
        <taxon>fabids</taxon>
        <taxon>Fabales</taxon>
        <taxon>Fabaceae</taxon>
        <taxon>Papilionoideae</taxon>
        <taxon>50 kb inversion clade</taxon>
        <taxon>NPAAA clade</taxon>
        <taxon>Hologalegina</taxon>
        <taxon>IRL clade</taxon>
        <taxon>Trifolieae</taxon>
        <taxon>Trifolium</taxon>
    </lineage>
</organism>